<evidence type="ECO:0000256" key="1">
    <source>
        <dbReference type="SAM" id="SignalP"/>
    </source>
</evidence>
<dbReference type="InterPro" id="IPR006311">
    <property type="entry name" value="TAT_signal"/>
</dbReference>
<proteinExistence type="predicted"/>
<name>A0A1M7R3L5_9ACTN</name>
<dbReference type="PANTHER" id="PTHR31299:SF0">
    <property type="entry name" value="ESTERASE, PUTATIVE (AFU_ORTHOLOGUE AFUA_1G05850)-RELATED"/>
    <property type="match status" value="1"/>
</dbReference>
<dbReference type="PANTHER" id="PTHR31299">
    <property type="entry name" value="ESTERASE, PUTATIVE (AFU_ORTHOLOGUE AFUA_1G05850)-RELATED"/>
    <property type="match status" value="1"/>
</dbReference>
<sequence>MYARRQRRTVLVRAFASILAIATLSVGALPAQAGTGDDNRAVAQWAQHAARPLTTIDPAAPLTDLGHLRRAIADAKIVGLGEAVHGAAEITALKHRVLRLLVEGLGYRTIAWEEDWSLGLRINQYLRTGEGDLAGLVGAMSTAWRSTDVADVLRWIRAWNVRHHDDVTFVGVEGYGTRPAVYQLVEAYVAERAPDRLAQVRTHLRPLTPKSDDMRVHAQWYAQQVRDKAPYVRHARDLYRLVTSVPHEPGDRRHELHLQHARQIVGFYEQFADSNPLAYRDAHAAKNLRWTQQFFGDKVAYWAASGHTVDGAALQLTYAQYLASKFASVGSFIRDWYGRRYLSIGFTLDRGSAAPDGQAVALPPAAPDWLEAPFRAVRADQFSLDLRGRVPGPVHTWLDAPTRTRGVPEDGLASYLSGGTPRQWFDVVVHRHVVTPVSAG</sequence>
<dbReference type="InterPro" id="IPR014622">
    <property type="entry name" value="UCP036794_erythomycin"/>
</dbReference>
<dbReference type="Gene3D" id="1.20.1440.30">
    <property type="entry name" value="Biosynthetic Protein domain"/>
    <property type="match status" value="1"/>
</dbReference>
<organism evidence="2 3">
    <name type="scientific">Cryptosporangium aurantiacum</name>
    <dbReference type="NCBI Taxonomy" id="134849"/>
    <lineage>
        <taxon>Bacteria</taxon>
        <taxon>Bacillati</taxon>
        <taxon>Actinomycetota</taxon>
        <taxon>Actinomycetes</taxon>
        <taxon>Cryptosporangiales</taxon>
        <taxon>Cryptosporangiaceae</taxon>
        <taxon>Cryptosporangium</taxon>
    </lineage>
</organism>
<keyword evidence="3" id="KW-1185">Reference proteome</keyword>
<dbReference type="InterPro" id="IPR052036">
    <property type="entry name" value="Hydrolase/PRTase-associated"/>
</dbReference>
<dbReference type="Proteomes" id="UP000184440">
    <property type="component" value="Unassembled WGS sequence"/>
</dbReference>
<dbReference type="Pfam" id="PF05139">
    <property type="entry name" value="Erythro_esteras"/>
    <property type="match status" value="1"/>
</dbReference>
<evidence type="ECO:0000313" key="3">
    <source>
        <dbReference type="Proteomes" id="UP000184440"/>
    </source>
</evidence>
<dbReference type="AlphaFoldDB" id="A0A1M7R3L5"/>
<protein>
    <submittedName>
        <fullName evidence="2">Erythromycin esterase</fullName>
    </submittedName>
</protein>
<accession>A0A1M7R3L5</accession>
<dbReference type="STRING" id="134849.SAMN05443668_106244"/>
<dbReference type="OrthoDB" id="9810066at2"/>
<dbReference type="PROSITE" id="PS51318">
    <property type="entry name" value="TAT"/>
    <property type="match status" value="1"/>
</dbReference>
<evidence type="ECO:0000313" key="2">
    <source>
        <dbReference type="EMBL" id="SHN39294.1"/>
    </source>
</evidence>
<keyword evidence="1" id="KW-0732">Signal</keyword>
<dbReference type="RefSeq" id="WP_073259597.1">
    <property type="nucleotide sequence ID" value="NZ_FRCS01000006.1"/>
</dbReference>
<dbReference type="CDD" id="cd14728">
    <property type="entry name" value="Ere-like"/>
    <property type="match status" value="1"/>
</dbReference>
<feature type="signal peptide" evidence="1">
    <location>
        <begin position="1"/>
        <end position="33"/>
    </location>
</feature>
<dbReference type="EMBL" id="FRCS01000006">
    <property type="protein sequence ID" value="SHN39294.1"/>
    <property type="molecule type" value="Genomic_DNA"/>
</dbReference>
<reference evidence="2 3" key="1">
    <citation type="submission" date="2016-11" db="EMBL/GenBank/DDBJ databases">
        <authorList>
            <person name="Jaros S."/>
            <person name="Januszkiewicz K."/>
            <person name="Wedrychowicz H."/>
        </authorList>
    </citation>
    <scope>NUCLEOTIDE SEQUENCE [LARGE SCALE GENOMIC DNA]</scope>
    <source>
        <strain evidence="2 3">DSM 46144</strain>
    </source>
</reference>
<dbReference type="InterPro" id="IPR007815">
    <property type="entry name" value="Emycin_Estase"/>
</dbReference>
<dbReference type="SUPFAM" id="SSF159501">
    <property type="entry name" value="EreA/ChaN-like"/>
    <property type="match status" value="1"/>
</dbReference>
<dbReference type="PIRSF" id="PIRSF036794">
    <property type="entry name" value="UCP_erythr_ester"/>
    <property type="match status" value="1"/>
</dbReference>
<gene>
    <name evidence="2" type="ORF">SAMN05443668_106244</name>
</gene>
<dbReference type="GO" id="GO:0046677">
    <property type="term" value="P:response to antibiotic"/>
    <property type="evidence" value="ECO:0007669"/>
    <property type="project" value="InterPro"/>
</dbReference>
<dbReference type="Gene3D" id="3.40.1660.10">
    <property type="entry name" value="EreA-like (biosynthetic domain)"/>
    <property type="match status" value="1"/>
</dbReference>
<feature type="chain" id="PRO_5012523079" evidence="1">
    <location>
        <begin position="34"/>
        <end position="440"/>
    </location>
</feature>
<dbReference type="Gene3D" id="3.30.1870.10">
    <property type="entry name" value="EreA-like, domain 2"/>
    <property type="match status" value="1"/>
</dbReference>